<comment type="caution">
    <text evidence="1">The sequence shown here is derived from an EMBL/GenBank/DDBJ whole genome shotgun (WGS) entry which is preliminary data.</text>
</comment>
<evidence type="ECO:0000313" key="1">
    <source>
        <dbReference type="EMBL" id="KAA6375097.1"/>
    </source>
</evidence>
<name>A0A5J4UXN1_9EUKA</name>
<reference evidence="1 2" key="1">
    <citation type="submission" date="2019-03" db="EMBL/GenBank/DDBJ databases">
        <title>Single cell metagenomics reveals metabolic interactions within the superorganism composed of flagellate Streblomastix strix and complex community of Bacteroidetes bacteria on its surface.</title>
        <authorList>
            <person name="Treitli S.C."/>
            <person name="Kolisko M."/>
            <person name="Husnik F."/>
            <person name="Keeling P."/>
            <person name="Hampl V."/>
        </authorList>
    </citation>
    <scope>NUCLEOTIDE SEQUENCE [LARGE SCALE GENOMIC DNA]</scope>
    <source>
        <strain evidence="1">ST1C</strain>
    </source>
</reference>
<dbReference type="Proteomes" id="UP000324800">
    <property type="component" value="Unassembled WGS sequence"/>
</dbReference>
<proteinExistence type="predicted"/>
<organism evidence="1 2">
    <name type="scientific">Streblomastix strix</name>
    <dbReference type="NCBI Taxonomy" id="222440"/>
    <lineage>
        <taxon>Eukaryota</taxon>
        <taxon>Metamonada</taxon>
        <taxon>Preaxostyla</taxon>
        <taxon>Oxymonadida</taxon>
        <taxon>Streblomastigidae</taxon>
        <taxon>Streblomastix</taxon>
    </lineage>
</organism>
<dbReference type="EMBL" id="SNRW01011479">
    <property type="protein sequence ID" value="KAA6375097.1"/>
    <property type="molecule type" value="Genomic_DNA"/>
</dbReference>
<evidence type="ECO:0000313" key="2">
    <source>
        <dbReference type="Proteomes" id="UP000324800"/>
    </source>
</evidence>
<protein>
    <submittedName>
        <fullName evidence="1">Uncharacterized protein</fullName>
    </submittedName>
</protein>
<dbReference type="AlphaFoldDB" id="A0A5J4UXN1"/>
<gene>
    <name evidence="1" type="ORF">EZS28_029376</name>
</gene>
<sequence>MTKRGGYRNPGEIVRANEMCPTKFSFGHLYLSQTHFLCGAASSAKDACCLCMSQVLYTTNEILFVLMMSFTYQRVGFGTPLLNSTAIHGNQIT</sequence>
<accession>A0A5J4UXN1</accession>